<reference evidence="1 2" key="2">
    <citation type="submission" date="2007-04" db="EMBL/GenBank/DDBJ databases">
        <title>Draft genome sequence of Ruminococcus obeum (ATCC 29174).</title>
        <authorList>
            <person name="Sudarsanam P."/>
            <person name="Ley R."/>
            <person name="Guruge J."/>
            <person name="Turnbaugh P.J."/>
            <person name="Mahowald M."/>
            <person name="Liep D."/>
            <person name="Gordon J."/>
        </authorList>
    </citation>
    <scope>NUCLEOTIDE SEQUENCE [LARGE SCALE GENOMIC DNA]</scope>
    <source>
        <strain evidence="1 2">ATCC 29174</strain>
    </source>
</reference>
<dbReference type="EMBL" id="AAVO02000003">
    <property type="protein sequence ID" value="EDM88356.1"/>
    <property type="molecule type" value="Genomic_DNA"/>
</dbReference>
<dbReference type="Proteomes" id="UP000006002">
    <property type="component" value="Unassembled WGS sequence"/>
</dbReference>
<protein>
    <submittedName>
        <fullName evidence="1">Uncharacterized protein</fullName>
    </submittedName>
</protein>
<proteinExistence type="predicted"/>
<accession>A5ZQJ2</accession>
<reference evidence="1 2" key="1">
    <citation type="submission" date="2007-03" db="EMBL/GenBank/DDBJ databases">
        <authorList>
            <person name="Fulton L."/>
            <person name="Clifton S."/>
            <person name="Fulton B."/>
            <person name="Xu J."/>
            <person name="Minx P."/>
            <person name="Pepin K.H."/>
            <person name="Johnson M."/>
            <person name="Thiruvilangam P."/>
            <person name="Bhonagiri V."/>
            <person name="Nash W.E."/>
            <person name="Mardis E.R."/>
            <person name="Wilson R.K."/>
        </authorList>
    </citation>
    <scope>NUCLEOTIDE SEQUENCE [LARGE SCALE GENOMIC DNA]</scope>
    <source>
        <strain evidence="1 2">ATCC 29174</strain>
    </source>
</reference>
<evidence type="ECO:0000313" key="2">
    <source>
        <dbReference type="Proteomes" id="UP000006002"/>
    </source>
</evidence>
<organism evidence="1 2">
    <name type="scientific">Blautia obeum ATCC 29174</name>
    <dbReference type="NCBI Taxonomy" id="411459"/>
    <lineage>
        <taxon>Bacteria</taxon>
        <taxon>Bacillati</taxon>
        <taxon>Bacillota</taxon>
        <taxon>Clostridia</taxon>
        <taxon>Lachnospirales</taxon>
        <taxon>Lachnospiraceae</taxon>
        <taxon>Blautia</taxon>
    </lineage>
</organism>
<sequence>MIKTFSYDMALRSLSRKKYLKYAGYRSDIER</sequence>
<dbReference type="AlphaFoldDB" id="A5ZQJ2"/>
<name>A5ZQJ2_9FIRM</name>
<gene>
    <name evidence="1" type="ORF">RUMOBE_01262</name>
</gene>
<dbReference type="HOGENOM" id="CLU_3395333_0_0_9"/>
<evidence type="ECO:0000313" key="1">
    <source>
        <dbReference type="EMBL" id="EDM88356.1"/>
    </source>
</evidence>
<comment type="caution">
    <text evidence="1">The sequence shown here is derived from an EMBL/GenBank/DDBJ whole genome shotgun (WGS) entry which is preliminary data.</text>
</comment>